<feature type="non-terminal residue" evidence="1">
    <location>
        <position position="1"/>
    </location>
</feature>
<dbReference type="EMBL" id="UINC01188819">
    <property type="protein sequence ID" value="SVE02220.1"/>
    <property type="molecule type" value="Genomic_DNA"/>
</dbReference>
<proteinExistence type="predicted"/>
<feature type="non-terminal residue" evidence="1">
    <location>
        <position position="254"/>
    </location>
</feature>
<evidence type="ECO:0000313" key="1">
    <source>
        <dbReference type="EMBL" id="SVE02220.1"/>
    </source>
</evidence>
<gene>
    <name evidence="1" type="ORF">METZ01_LOCUS455074</name>
</gene>
<protein>
    <submittedName>
        <fullName evidence="1">Uncharacterized protein</fullName>
    </submittedName>
</protein>
<reference evidence="1" key="1">
    <citation type="submission" date="2018-05" db="EMBL/GenBank/DDBJ databases">
        <authorList>
            <person name="Lanie J.A."/>
            <person name="Ng W.-L."/>
            <person name="Kazmierczak K.M."/>
            <person name="Andrzejewski T.M."/>
            <person name="Davidsen T.M."/>
            <person name="Wayne K.J."/>
            <person name="Tettelin H."/>
            <person name="Glass J.I."/>
            <person name="Rusch D."/>
            <person name="Podicherti R."/>
            <person name="Tsui H.-C.T."/>
            <person name="Winkler M.E."/>
        </authorList>
    </citation>
    <scope>NUCLEOTIDE SEQUENCE</scope>
</reference>
<dbReference type="AlphaFoldDB" id="A0A383A3S0"/>
<sequence>NFDFNRKVLENRGIIDEDTPDKDVLGYLAAAHLLGAPQVAANLNATDANGVSGQEYFQLGQNSFSIAQRSYQPVSETSSSDLASPSSSDDFSDSKYYDTIRQQLLRTQQGRDPGFGPTPITGFADITAAGFDTTVEQLGVDWEYFKALGNTLLGDEEAAARNIETARVREEFAAAPLQSVQSIERFLDEPTVEGFFTQVAKAPGLVAPYIITSITGFGVGAVATAVGKGVLTATSRATAKRLIRESAEKVAKNT</sequence>
<organism evidence="1">
    <name type="scientific">marine metagenome</name>
    <dbReference type="NCBI Taxonomy" id="408172"/>
    <lineage>
        <taxon>unclassified sequences</taxon>
        <taxon>metagenomes</taxon>
        <taxon>ecological metagenomes</taxon>
    </lineage>
</organism>
<name>A0A383A3S0_9ZZZZ</name>
<accession>A0A383A3S0</accession>